<gene>
    <name evidence="5" type="ORF">F444_11468</name>
</gene>
<dbReference type="InterPro" id="IPR019148">
    <property type="entry name" value="Nuclear_protein_DGCR14_ESS-2"/>
</dbReference>
<feature type="region of interest" description="Disordered" evidence="4">
    <location>
        <begin position="216"/>
        <end position="265"/>
    </location>
</feature>
<organism evidence="5 6">
    <name type="scientific">Phytophthora nicotianae P1976</name>
    <dbReference type="NCBI Taxonomy" id="1317066"/>
    <lineage>
        <taxon>Eukaryota</taxon>
        <taxon>Sar</taxon>
        <taxon>Stramenopiles</taxon>
        <taxon>Oomycota</taxon>
        <taxon>Peronosporomycetes</taxon>
        <taxon>Peronosporales</taxon>
        <taxon>Peronosporaceae</taxon>
        <taxon>Phytophthora</taxon>
    </lineage>
</organism>
<dbReference type="Proteomes" id="UP000028582">
    <property type="component" value="Unassembled WGS sequence"/>
</dbReference>
<evidence type="ECO:0000256" key="4">
    <source>
        <dbReference type="SAM" id="MobiDB-lite"/>
    </source>
</evidence>
<sequence>MNKKVVLEEEEYVEALGQIIERDFFPDLPKLKKQTKLLRGEEEGLPWTDTTLRVASTSRGNVSVRSNISDSGWDQPTPVVEHSADDQVQGEDSDDSAKTSMTLNRFVATHTSEDNESFNELQEKAVKDHQRRYHWAFVDDKEKGDPKLHLLTNGTWISKEQRQIADEACASKGPKDYRPSAPETWKYRARNPLLFPPELEATRDICQVKADPGDQLLLENSSKSQSKLPPRPGKKTVYANSRFSSDDIKLDGSESGGNQASSRKDYSLVPMTPLIAPGVDASPLMTWGDIEGTPTNLGSQATSARLQNTPSFELKDTSQREKLASRLESEARHRNPTSRLPGIKTPSKKRRKTEQTPVSRSVRARISSGRSVLRTPLGSDPQLRASYSTPLWPPRFSSKTRKTR</sequence>
<comment type="subcellular location">
    <subcellularLocation>
        <location evidence="1">Nucleus</location>
    </subcellularLocation>
</comment>
<evidence type="ECO:0000313" key="6">
    <source>
        <dbReference type="Proteomes" id="UP000028582"/>
    </source>
</evidence>
<evidence type="ECO:0000256" key="1">
    <source>
        <dbReference type="ARBA" id="ARBA00004123"/>
    </source>
</evidence>
<feature type="region of interest" description="Disordered" evidence="4">
    <location>
        <begin position="286"/>
        <end position="404"/>
    </location>
</feature>
<dbReference type="EMBL" id="ANJA01002064">
    <property type="protein sequence ID" value="ETO72482.1"/>
    <property type="molecule type" value="Genomic_DNA"/>
</dbReference>
<feature type="compositionally biased region" description="Polar residues" evidence="4">
    <location>
        <begin position="218"/>
        <end position="227"/>
    </location>
</feature>
<feature type="region of interest" description="Disordered" evidence="4">
    <location>
        <begin position="56"/>
        <end position="100"/>
    </location>
</feature>
<feature type="compositionally biased region" description="Basic and acidic residues" evidence="4">
    <location>
        <begin position="313"/>
        <end position="333"/>
    </location>
</feature>
<comment type="caution">
    <text evidence="5">The sequence shown here is derived from an EMBL/GenBank/DDBJ whole genome shotgun (WGS) entry which is preliminary data.</text>
</comment>
<evidence type="ECO:0000256" key="2">
    <source>
        <dbReference type="ARBA" id="ARBA00009072"/>
    </source>
</evidence>
<dbReference type="PANTHER" id="PTHR12940:SF0">
    <property type="entry name" value="SPLICING FACTOR ESS-2 HOMOLOG"/>
    <property type="match status" value="1"/>
</dbReference>
<dbReference type="AlphaFoldDB" id="A0A081A0S1"/>
<dbReference type="PANTHER" id="PTHR12940">
    <property type="entry name" value="ES-2 PROTEIN - RELATED"/>
    <property type="match status" value="1"/>
</dbReference>
<evidence type="ECO:0000256" key="3">
    <source>
        <dbReference type="ARBA" id="ARBA00023242"/>
    </source>
</evidence>
<keyword evidence="3" id="KW-0539">Nucleus</keyword>
<feature type="compositionally biased region" description="Polar residues" evidence="4">
    <location>
        <begin position="293"/>
        <end position="311"/>
    </location>
</feature>
<name>A0A081A0S1_PHYNI</name>
<dbReference type="GO" id="GO:0071013">
    <property type="term" value="C:catalytic step 2 spliceosome"/>
    <property type="evidence" value="ECO:0007669"/>
    <property type="project" value="TreeGrafter"/>
</dbReference>
<feature type="compositionally biased region" description="Polar residues" evidence="4">
    <location>
        <begin position="56"/>
        <end position="74"/>
    </location>
</feature>
<accession>A0A081A0S1</accession>
<proteinExistence type="inferred from homology"/>
<dbReference type="OrthoDB" id="19679at2759"/>
<dbReference type="Pfam" id="PF09751">
    <property type="entry name" value="Es2"/>
    <property type="match status" value="1"/>
</dbReference>
<protein>
    <submittedName>
        <fullName evidence="5">Uncharacterized protein</fullName>
    </submittedName>
</protein>
<reference evidence="5 6" key="1">
    <citation type="submission" date="2013-11" db="EMBL/GenBank/DDBJ databases">
        <title>The Genome Sequence of Phytophthora parasitica P1976.</title>
        <authorList>
            <consortium name="The Broad Institute Genomics Platform"/>
            <person name="Russ C."/>
            <person name="Tyler B."/>
            <person name="Panabieres F."/>
            <person name="Shan W."/>
            <person name="Tripathy S."/>
            <person name="Grunwald N."/>
            <person name="Machado M."/>
            <person name="Johnson C.S."/>
            <person name="Walker B."/>
            <person name="Young S."/>
            <person name="Zeng Q."/>
            <person name="Gargeya S."/>
            <person name="Fitzgerald M."/>
            <person name="Haas B."/>
            <person name="Abouelleil A."/>
            <person name="Allen A.W."/>
            <person name="Alvarado L."/>
            <person name="Arachchi H.M."/>
            <person name="Berlin A.M."/>
            <person name="Chapman S.B."/>
            <person name="Gainer-Dewar J."/>
            <person name="Goldberg J."/>
            <person name="Griggs A."/>
            <person name="Gujja S."/>
            <person name="Hansen M."/>
            <person name="Howarth C."/>
            <person name="Imamovic A."/>
            <person name="Ireland A."/>
            <person name="Larimer J."/>
            <person name="McCowan C."/>
            <person name="Murphy C."/>
            <person name="Pearson M."/>
            <person name="Poon T.W."/>
            <person name="Priest M."/>
            <person name="Roberts A."/>
            <person name="Saif S."/>
            <person name="Shea T."/>
            <person name="Sisk P."/>
            <person name="Sykes S."/>
            <person name="Wortman J."/>
            <person name="Nusbaum C."/>
            <person name="Birren B."/>
        </authorList>
    </citation>
    <scope>NUCLEOTIDE SEQUENCE [LARGE SCALE GENOMIC DNA]</scope>
    <source>
        <strain evidence="5 6">P1976</strain>
    </source>
</reference>
<comment type="similarity">
    <text evidence="2">Belongs to the ESS2 family.</text>
</comment>
<evidence type="ECO:0000313" key="5">
    <source>
        <dbReference type="EMBL" id="ETO72482.1"/>
    </source>
</evidence>